<feature type="region of interest" description="Disordered" evidence="7">
    <location>
        <begin position="166"/>
        <end position="196"/>
    </location>
</feature>
<dbReference type="GO" id="GO:0071169">
    <property type="term" value="P:establishment of protein localization to chromatin"/>
    <property type="evidence" value="ECO:0007669"/>
    <property type="project" value="TreeGrafter"/>
</dbReference>
<feature type="compositionally biased region" description="Basic residues" evidence="7">
    <location>
        <begin position="235"/>
        <end position="245"/>
    </location>
</feature>
<dbReference type="GO" id="GO:0005664">
    <property type="term" value="C:nuclear origin of replication recognition complex"/>
    <property type="evidence" value="ECO:0007669"/>
    <property type="project" value="TreeGrafter"/>
</dbReference>
<evidence type="ECO:0000256" key="7">
    <source>
        <dbReference type="SAM" id="MobiDB-lite"/>
    </source>
</evidence>
<gene>
    <name evidence="8" type="ORF">BG006_005713</name>
</gene>
<evidence type="ECO:0000313" key="9">
    <source>
        <dbReference type="Proteomes" id="UP000696485"/>
    </source>
</evidence>
<dbReference type="EMBL" id="JAAAUY010000323">
    <property type="protein sequence ID" value="KAF9331428.1"/>
    <property type="molecule type" value="Genomic_DNA"/>
</dbReference>
<dbReference type="InterPro" id="IPR015943">
    <property type="entry name" value="WD40/YVTN_repeat-like_dom_sf"/>
</dbReference>
<dbReference type="Proteomes" id="UP000696485">
    <property type="component" value="Unassembled WGS sequence"/>
</dbReference>
<comment type="subcellular location">
    <subcellularLocation>
        <location evidence="1">Chromosome</location>
    </subcellularLocation>
</comment>
<keyword evidence="4" id="KW-0433">Leucine-rich repeat</keyword>
<dbReference type="SUPFAM" id="SSF50978">
    <property type="entry name" value="WD40 repeat-like"/>
    <property type="match status" value="1"/>
</dbReference>
<dbReference type="InterPro" id="IPR036322">
    <property type="entry name" value="WD40_repeat_dom_sf"/>
</dbReference>
<dbReference type="PROSITE" id="PS50082">
    <property type="entry name" value="WD_REPEATS_2"/>
    <property type="match status" value="1"/>
</dbReference>
<keyword evidence="9" id="KW-1185">Reference proteome</keyword>
<evidence type="ECO:0000256" key="4">
    <source>
        <dbReference type="ARBA" id="ARBA00022614"/>
    </source>
</evidence>
<keyword evidence="5" id="KW-0677">Repeat</keyword>
<reference evidence="8" key="1">
    <citation type="journal article" date="2020" name="Fungal Divers.">
        <title>Resolving the Mortierellaceae phylogeny through synthesis of multi-gene phylogenetics and phylogenomics.</title>
        <authorList>
            <person name="Vandepol N."/>
            <person name="Liber J."/>
            <person name="Desiro A."/>
            <person name="Na H."/>
            <person name="Kennedy M."/>
            <person name="Barry K."/>
            <person name="Grigoriev I.V."/>
            <person name="Miller A.N."/>
            <person name="O'Donnell K."/>
            <person name="Stajich J.E."/>
            <person name="Bonito G."/>
        </authorList>
    </citation>
    <scope>NUCLEOTIDE SEQUENCE</scope>
    <source>
        <strain evidence="8">NVP1</strain>
    </source>
</reference>
<evidence type="ECO:0000256" key="6">
    <source>
        <dbReference type="PROSITE-ProRule" id="PRU00221"/>
    </source>
</evidence>
<dbReference type="InterPro" id="IPR019775">
    <property type="entry name" value="WD40_repeat_CS"/>
</dbReference>
<keyword evidence="2" id="KW-0158">Chromosome</keyword>
<dbReference type="InterPro" id="IPR052489">
    <property type="entry name" value="LRWD1"/>
</dbReference>
<dbReference type="PANTHER" id="PTHR24370">
    <property type="entry name" value="OPTICIN"/>
    <property type="match status" value="1"/>
</dbReference>
<organism evidence="8 9">
    <name type="scientific">Podila minutissima</name>
    <dbReference type="NCBI Taxonomy" id="64525"/>
    <lineage>
        <taxon>Eukaryota</taxon>
        <taxon>Fungi</taxon>
        <taxon>Fungi incertae sedis</taxon>
        <taxon>Mucoromycota</taxon>
        <taxon>Mortierellomycotina</taxon>
        <taxon>Mortierellomycetes</taxon>
        <taxon>Mortierellales</taxon>
        <taxon>Mortierellaceae</taxon>
        <taxon>Podila</taxon>
    </lineage>
</organism>
<evidence type="ECO:0000256" key="2">
    <source>
        <dbReference type="ARBA" id="ARBA00022454"/>
    </source>
</evidence>
<evidence type="ECO:0000256" key="5">
    <source>
        <dbReference type="ARBA" id="ARBA00022737"/>
    </source>
</evidence>
<dbReference type="PANTHER" id="PTHR24370:SF10">
    <property type="entry name" value="LEUCINE-RICH REPEAT AND WD REPEAT-CONTAINING PROTEIN 1"/>
    <property type="match status" value="1"/>
</dbReference>
<evidence type="ECO:0000256" key="1">
    <source>
        <dbReference type="ARBA" id="ARBA00004286"/>
    </source>
</evidence>
<evidence type="ECO:0008006" key="10">
    <source>
        <dbReference type="Google" id="ProtNLM"/>
    </source>
</evidence>
<name>A0A9P5SP38_9FUNG</name>
<dbReference type="GO" id="GO:0006325">
    <property type="term" value="P:chromatin organization"/>
    <property type="evidence" value="ECO:0007669"/>
    <property type="project" value="TreeGrafter"/>
</dbReference>
<dbReference type="SMART" id="SM00320">
    <property type="entry name" value="WD40"/>
    <property type="match status" value="2"/>
</dbReference>
<dbReference type="PROSITE" id="PS00678">
    <property type="entry name" value="WD_REPEATS_1"/>
    <property type="match status" value="1"/>
</dbReference>
<dbReference type="Pfam" id="PF00400">
    <property type="entry name" value="WD40"/>
    <property type="match status" value="1"/>
</dbReference>
<keyword evidence="3 6" id="KW-0853">WD repeat</keyword>
<sequence length="377" mass="41286">MSKYSHMEEEEFMCLAWTTLDHETVQDGESSKDDKDGVIPEAQTTQSNILAAAGHLGSIKLMNPLQNTCYRYLTGHTDSVLRLRFSLTNPQWLFSASADGTVRLWDIGSLADDDTEACCLAKFVGLDNSAVTAIGVSEKYLIAGTEKGLMAQYDLFALEKGLESVKQGRPSKTDGRRSQHTHLHSIQPEKLYPPSQEWHESSVDDIVYIPYFSAKSYRVIQEQQQGDTNASQRGGKGRGHGRGGRGKANGAGARGKKRTGDGDAEFIFASRESFQGEILVWDATKSTDTDAELKNIFEWPIAEGWTKFTVAENPEYGGAKAKGTTRQNILVAGSTDGQVILYDMGKKAKRAADGNIVAQKPTKVGIYSSIVSKEMLV</sequence>
<dbReference type="AlphaFoldDB" id="A0A9P5SP38"/>
<proteinExistence type="predicted"/>
<dbReference type="GO" id="GO:0003682">
    <property type="term" value="F:chromatin binding"/>
    <property type="evidence" value="ECO:0007669"/>
    <property type="project" value="TreeGrafter"/>
</dbReference>
<dbReference type="Gene3D" id="2.130.10.10">
    <property type="entry name" value="YVTN repeat-like/Quinoprotein amine dehydrogenase"/>
    <property type="match status" value="1"/>
</dbReference>
<evidence type="ECO:0000313" key="8">
    <source>
        <dbReference type="EMBL" id="KAF9331428.1"/>
    </source>
</evidence>
<protein>
    <recommendedName>
        <fullName evidence="10">WD40 repeat-like protein</fullName>
    </recommendedName>
</protein>
<dbReference type="InterPro" id="IPR001680">
    <property type="entry name" value="WD40_rpt"/>
</dbReference>
<evidence type="ECO:0000256" key="3">
    <source>
        <dbReference type="ARBA" id="ARBA00022574"/>
    </source>
</evidence>
<comment type="caution">
    <text evidence="8">The sequence shown here is derived from an EMBL/GenBank/DDBJ whole genome shotgun (WGS) entry which is preliminary data.</text>
</comment>
<feature type="repeat" description="WD" evidence="6">
    <location>
        <begin position="73"/>
        <end position="107"/>
    </location>
</feature>
<feature type="compositionally biased region" description="Polar residues" evidence="7">
    <location>
        <begin position="222"/>
        <end position="232"/>
    </location>
</feature>
<dbReference type="PROSITE" id="PS50294">
    <property type="entry name" value="WD_REPEATS_REGION"/>
    <property type="match status" value="1"/>
</dbReference>
<accession>A0A9P5SP38</accession>
<feature type="region of interest" description="Disordered" evidence="7">
    <location>
        <begin position="222"/>
        <end position="261"/>
    </location>
</feature>